<keyword evidence="4" id="KW-1185">Reference proteome</keyword>
<feature type="signal peptide" evidence="3">
    <location>
        <begin position="1"/>
        <end position="19"/>
    </location>
</feature>
<keyword evidence="1" id="KW-0408">Iron</keyword>
<proteinExistence type="predicted"/>
<dbReference type="OrthoDB" id="823504at2759"/>
<name>A0A8B7Z9L1_ACAPL</name>
<dbReference type="SUPFAM" id="SSF48113">
    <property type="entry name" value="Heme-dependent peroxidases"/>
    <property type="match status" value="1"/>
</dbReference>
<dbReference type="Gene3D" id="1.10.640.10">
    <property type="entry name" value="Haem peroxidase domain superfamily, animal type"/>
    <property type="match status" value="1"/>
</dbReference>
<dbReference type="InterPro" id="IPR010255">
    <property type="entry name" value="Haem_peroxidase_sf"/>
</dbReference>
<evidence type="ECO:0000313" key="4">
    <source>
        <dbReference type="Proteomes" id="UP000694845"/>
    </source>
</evidence>
<dbReference type="AlphaFoldDB" id="A0A8B7Z9L1"/>
<accession>A0A8B7Z9L1</accession>
<feature type="chain" id="PRO_5034119919" evidence="3">
    <location>
        <begin position="20"/>
        <end position="732"/>
    </location>
</feature>
<dbReference type="GO" id="GO:0006979">
    <property type="term" value="P:response to oxidative stress"/>
    <property type="evidence" value="ECO:0007669"/>
    <property type="project" value="InterPro"/>
</dbReference>
<dbReference type="GO" id="GO:0046872">
    <property type="term" value="F:metal ion binding"/>
    <property type="evidence" value="ECO:0007669"/>
    <property type="project" value="UniProtKB-KW"/>
</dbReference>
<dbReference type="PROSITE" id="PS51257">
    <property type="entry name" value="PROKAR_LIPOPROTEIN"/>
    <property type="match status" value="1"/>
</dbReference>
<reference evidence="5" key="1">
    <citation type="submission" date="2025-08" db="UniProtKB">
        <authorList>
            <consortium name="RefSeq"/>
        </authorList>
    </citation>
    <scope>IDENTIFICATION</scope>
</reference>
<evidence type="ECO:0000313" key="5">
    <source>
        <dbReference type="RefSeq" id="XP_022099941.1"/>
    </source>
</evidence>
<evidence type="ECO:0000256" key="3">
    <source>
        <dbReference type="SAM" id="SignalP"/>
    </source>
</evidence>
<dbReference type="PANTHER" id="PTHR11475:SF143">
    <property type="entry name" value="PUTATIVE-RELATED"/>
    <property type="match status" value="1"/>
</dbReference>
<dbReference type="InterPro" id="IPR019791">
    <property type="entry name" value="Haem_peroxidase_animal"/>
</dbReference>
<dbReference type="GeneID" id="110984257"/>
<dbReference type="GO" id="GO:0004601">
    <property type="term" value="F:peroxidase activity"/>
    <property type="evidence" value="ECO:0007669"/>
    <property type="project" value="InterPro"/>
</dbReference>
<dbReference type="Proteomes" id="UP000694845">
    <property type="component" value="Unplaced"/>
</dbReference>
<dbReference type="PANTHER" id="PTHR11475">
    <property type="entry name" value="OXIDASE/PEROXIDASE"/>
    <property type="match status" value="1"/>
</dbReference>
<keyword evidence="3" id="KW-0732">Signal</keyword>
<dbReference type="PROSITE" id="PS50292">
    <property type="entry name" value="PEROXIDASE_3"/>
    <property type="match status" value="1"/>
</dbReference>
<sequence>MHANRMILAVLIFVTSCQAEMLNDTQLVCYLEDLITSEDWTNLEPTVIDKGATKVTLESSRDPVEVLGQFKSVQSVSVGEANLLTFLESDDADFITRIDSAMANNLIDQVIHRLQPATDSTVCSDSTRRYRTPDGTCNNQEHPEWGMANLPLRRFLPSSYDDDKKAPRKSSSGYNLPSARMVSIGATNEVRELLASGYSALNVHFGQLLSHDLSQVPQIPGKCSDCQMSDICFPIPIPTNDPVFTDQKCFDFSRSVGTPSRYGDQPWACQQTNRITSYLDASFVYGSSLKTMDSLRIRSDPQGLLRVTPNPDPSKMDLLPPDNEISNCAGQDAHITCGKSGDSRTAEQVGLTALHTVWLREHNRIARELSRINYHWNGDRVFHEARKIVGAEWQHIVYNEYLPLLIGKRVARLYGLDVNLQTGAEYAYDGSVDATIRNGFATAAFRLGHSQISATVWRVDQHFERVFSDIKTREAFFNATHIYDTQGGGSGAILRGMLVQPLDGVDRFFSSAVRSHLFEDPVKGFGLDLIALNIQRGRDHGLPGYVRFRAEVCGFGLITTWEDLEHALPRRIAKRLRRIYRSVEDIDPFVGLFAERHLPGTLVGPTLACLLAKQFSYLKQGDRFWYENTEGEQALTSEQREEIQKSSMARVLCDNTDDLLEIQPCAFLMPDDDELWSMYRRQKYEYESFVEYSKYHRYPDRNGQLRNFSNRRANCEDESRIPRMDLNAWAER</sequence>
<keyword evidence="1" id="KW-0479">Metal-binding</keyword>
<dbReference type="GO" id="GO:0020037">
    <property type="term" value="F:heme binding"/>
    <property type="evidence" value="ECO:0007669"/>
    <property type="project" value="InterPro"/>
</dbReference>
<dbReference type="InterPro" id="IPR037120">
    <property type="entry name" value="Haem_peroxidase_sf_animal"/>
</dbReference>
<evidence type="ECO:0000256" key="2">
    <source>
        <dbReference type="SAM" id="MobiDB-lite"/>
    </source>
</evidence>
<gene>
    <name evidence="5" type="primary">LOC110984257</name>
</gene>
<dbReference type="RefSeq" id="XP_022099941.1">
    <property type="nucleotide sequence ID" value="XM_022244249.1"/>
</dbReference>
<protein>
    <submittedName>
        <fullName evidence="5">Thyroid peroxidase-like isoform X1</fullName>
    </submittedName>
</protein>
<feature type="binding site" description="axial binding residue" evidence="1">
    <location>
        <position position="449"/>
    </location>
    <ligand>
        <name>heme b</name>
        <dbReference type="ChEBI" id="CHEBI:60344"/>
    </ligand>
    <ligandPart>
        <name>Fe</name>
        <dbReference type="ChEBI" id="CHEBI:18248"/>
    </ligandPart>
</feature>
<dbReference type="Pfam" id="PF03098">
    <property type="entry name" value="An_peroxidase"/>
    <property type="match status" value="1"/>
</dbReference>
<feature type="region of interest" description="Disordered" evidence="2">
    <location>
        <begin position="123"/>
        <end position="143"/>
    </location>
</feature>
<dbReference type="PRINTS" id="PR00457">
    <property type="entry name" value="ANPEROXIDASE"/>
</dbReference>
<dbReference type="CDD" id="cd09823">
    <property type="entry name" value="peroxinectin_like"/>
    <property type="match status" value="1"/>
</dbReference>
<dbReference type="KEGG" id="aplc:110984257"/>
<evidence type="ECO:0000256" key="1">
    <source>
        <dbReference type="PIRSR" id="PIRSR619791-2"/>
    </source>
</evidence>
<organism evidence="4 5">
    <name type="scientific">Acanthaster planci</name>
    <name type="common">Crown-of-thorns starfish</name>
    <dbReference type="NCBI Taxonomy" id="133434"/>
    <lineage>
        <taxon>Eukaryota</taxon>
        <taxon>Metazoa</taxon>
        <taxon>Echinodermata</taxon>
        <taxon>Eleutherozoa</taxon>
        <taxon>Asterozoa</taxon>
        <taxon>Asteroidea</taxon>
        <taxon>Valvatacea</taxon>
        <taxon>Valvatida</taxon>
        <taxon>Acanthasteridae</taxon>
        <taxon>Acanthaster</taxon>
    </lineage>
</organism>
<keyword evidence="1" id="KW-0349">Heme</keyword>